<feature type="transmembrane region" description="Helical" evidence="4">
    <location>
        <begin position="111"/>
        <end position="129"/>
    </location>
</feature>
<keyword evidence="6" id="KW-1185">Reference proteome</keyword>
<feature type="repeat" description="ANK" evidence="3">
    <location>
        <begin position="383"/>
        <end position="418"/>
    </location>
</feature>
<keyword evidence="1" id="KW-0677">Repeat</keyword>
<keyword evidence="4" id="KW-1133">Transmembrane helix</keyword>
<accession>A0A067TH13</accession>
<sequence length="956" mass="104683">MDDTTDPTKQLGVEEDGLAAFIQNGLTKEALEVLDNDADPNTVNTEGQKVLCLAISCGNDVIVKRLLECGANISTEIPDGAGLQSTRTFKALITIPLIILQFYQPPGILQIFRFAILALPIELFIWSIVHNSHYPIQIVTLLRAIATVYFGLAVCSRVFGGILLKASVRCLESQSLLPYLARRLFLFLAFALVNPQGPDSIQHPPGIQATFALFEYQGDAEAMAMDLLNHGLVLGDPKEEYSLFRSFWTWSIGRGYARIGEFLLEKTSPRDLVLKRDPSDILVKCASKGHDAFLKLLLEKDTKAFEPKELSDALIGCLTGHIGSDKMVAIALLLLQYNADANVTSSEGRSALSWACETSVSHLLIQPFLDAGAAATIADVDSNGQTALHHAAWKHYFHSLEGLKALVGAGAPLNAIDRVGRTPLWEAVSKGCPSFVAFFLECGAEVDCRGEGGTTPLMEACRHSSEVNVAILLAAGADPNACTTDDTPLISACYRQYSEERDDMVSMLLEAGASPIMPLTFFRQPLVESVWCTRGSGEWMHEILGAAQAAGPVPHEILDSAIRQALSDESSFIYLDGLKTLIEAGGSPDTRPDPMYPGDGGAVIHYVCKSAVDFRGSTRDLIRFLVKRGASLSDRDRKRRTPLHVAVSAVNQTAVEELVFLNSPLDAVDDKRCTALTLACKTKPTESTGYTPLGHHPDLDGPEFSGERLQVFRDQIISDRLEQVKRSMAIEDITHHLREAGISPTLPDNDGLTPLHWACKAGNPITAGVILQNRHRFQTGVKSGDNYSMRDLVGARDNQGKTPLHWAAESGCIELVRMILAANSLLEFAISGGVTHDMDKKYPYHFAFVSELLHAVDDKDYTPLHYAAEEGHKGVIKVFLEEVDTLDISEVDKGVSVTSVAEARGHEEIAEMIKGSSVKVSSEEWKQYQRRASFNEGDWCGLECRWCAYQRRWMSA</sequence>
<evidence type="ECO:0000256" key="3">
    <source>
        <dbReference type="PROSITE-ProRule" id="PRU00023"/>
    </source>
</evidence>
<evidence type="ECO:0000256" key="1">
    <source>
        <dbReference type="ARBA" id="ARBA00022737"/>
    </source>
</evidence>
<feature type="repeat" description="ANK" evidence="3">
    <location>
        <begin position="859"/>
        <end position="891"/>
    </location>
</feature>
<dbReference type="HOGENOM" id="CLU_306546_0_0_1"/>
<dbReference type="Pfam" id="PF00023">
    <property type="entry name" value="Ank"/>
    <property type="match status" value="1"/>
</dbReference>
<feature type="repeat" description="ANK" evidence="3">
    <location>
        <begin position="419"/>
        <end position="451"/>
    </location>
</feature>
<dbReference type="SUPFAM" id="SSF48403">
    <property type="entry name" value="Ankyrin repeat"/>
    <property type="match status" value="4"/>
</dbReference>
<evidence type="ECO:0000256" key="2">
    <source>
        <dbReference type="ARBA" id="ARBA00023043"/>
    </source>
</evidence>
<gene>
    <name evidence="5" type="ORF">GALMADRAFT_134040</name>
</gene>
<evidence type="ECO:0000313" key="6">
    <source>
        <dbReference type="Proteomes" id="UP000027222"/>
    </source>
</evidence>
<proteinExistence type="predicted"/>
<dbReference type="Gene3D" id="1.25.40.20">
    <property type="entry name" value="Ankyrin repeat-containing domain"/>
    <property type="match status" value="3"/>
</dbReference>
<keyword evidence="4" id="KW-0472">Membrane</keyword>
<organism evidence="5 6">
    <name type="scientific">Galerina marginata (strain CBS 339.88)</name>
    <dbReference type="NCBI Taxonomy" id="685588"/>
    <lineage>
        <taxon>Eukaryota</taxon>
        <taxon>Fungi</taxon>
        <taxon>Dikarya</taxon>
        <taxon>Basidiomycota</taxon>
        <taxon>Agaricomycotina</taxon>
        <taxon>Agaricomycetes</taxon>
        <taxon>Agaricomycetidae</taxon>
        <taxon>Agaricales</taxon>
        <taxon>Agaricineae</taxon>
        <taxon>Strophariaceae</taxon>
        <taxon>Galerina</taxon>
    </lineage>
</organism>
<reference evidence="6" key="1">
    <citation type="journal article" date="2014" name="Proc. Natl. Acad. Sci. U.S.A.">
        <title>Extensive sampling of basidiomycete genomes demonstrates inadequacy of the white-rot/brown-rot paradigm for wood decay fungi.</title>
        <authorList>
            <person name="Riley R."/>
            <person name="Salamov A.A."/>
            <person name="Brown D.W."/>
            <person name="Nagy L.G."/>
            <person name="Floudas D."/>
            <person name="Held B.W."/>
            <person name="Levasseur A."/>
            <person name="Lombard V."/>
            <person name="Morin E."/>
            <person name="Otillar R."/>
            <person name="Lindquist E.A."/>
            <person name="Sun H."/>
            <person name="LaButti K.M."/>
            <person name="Schmutz J."/>
            <person name="Jabbour D."/>
            <person name="Luo H."/>
            <person name="Baker S.E."/>
            <person name="Pisabarro A.G."/>
            <person name="Walton J.D."/>
            <person name="Blanchette R.A."/>
            <person name="Henrissat B."/>
            <person name="Martin F."/>
            <person name="Cullen D."/>
            <person name="Hibbett D.S."/>
            <person name="Grigoriev I.V."/>
        </authorList>
    </citation>
    <scope>NUCLEOTIDE SEQUENCE [LARGE SCALE GENOMIC DNA]</scope>
    <source>
        <strain evidence="6">CBS 339.88</strain>
    </source>
</reference>
<dbReference type="PANTHER" id="PTHR24123:SF33">
    <property type="entry name" value="PROTEIN HOS4"/>
    <property type="match status" value="1"/>
</dbReference>
<dbReference type="EMBL" id="KL142369">
    <property type="protein sequence ID" value="KDR82421.1"/>
    <property type="molecule type" value="Genomic_DNA"/>
</dbReference>
<evidence type="ECO:0000256" key="4">
    <source>
        <dbReference type="SAM" id="Phobius"/>
    </source>
</evidence>
<name>A0A067TH13_GALM3</name>
<dbReference type="SMART" id="SM00248">
    <property type="entry name" value="ANK"/>
    <property type="match status" value="11"/>
</dbReference>
<protein>
    <submittedName>
        <fullName evidence="5">Uncharacterized protein</fullName>
    </submittedName>
</protein>
<dbReference type="InterPro" id="IPR051165">
    <property type="entry name" value="Multifunctional_ANK_Repeat"/>
</dbReference>
<feature type="repeat" description="ANK" evidence="3">
    <location>
        <begin position="452"/>
        <end position="484"/>
    </location>
</feature>
<dbReference type="OrthoDB" id="194358at2759"/>
<feature type="transmembrane region" description="Helical" evidence="4">
    <location>
        <begin position="141"/>
        <end position="164"/>
    </location>
</feature>
<dbReference type="PROSITE" id="PS50297">
    <property type="entry name" value="ANK_REP_REGION"/>
    <property type="match status" value="2"/>
</dbReference>
<dbReference type="Pfam" id="PF12796">
    <property type="entry name" value="Ank_2"/>
    <property type="match status" value="3"/>
</dbReference>
<evidence type="ECO:0000313" key="5">
    <source>
        <dbReference type="EMBL" id="KDR82421.1"/>
    </source>
</evidence>
<dbReference type="STRING" id="685588.A0A067TH13"/>
<dbReference type="Proteomes" id="UP000027222">
    <property type="component" value="Unassembled WGS sequence"/>
</dbReference>
<dbReference type="InterPro" id="IPR002110">
    <property type="entry name" value="Ankyrin_rpt"/>
</dbReference>
<dbReference type="PANTHER" id="PTHR24123">
    <property type="entry name" value="ANKYRIN REPEAT-CONTAINING"/>
    <property type="match status" value="1"/>
</dbReference>
<dbReference type="AlphaFoldDB" id="A0A067TH13"/>
<dbReference type="PROSITE" id="PS50088">
    <property type="entry name" value="ANK_REPEAT"/>
    <property type="match status" value="5"/>
</dbReference>
<feature type="repeat" description="ANK" evidence="3">
    <location>
        <begin position="799"/>
        <end position="824"/>
    </location>
</feature>
<dbReference type="InterPro" id="IPR036770">
    <property type="entry name" value="Ankyrin_rpt-contain_sf"/>
</dbReference>
<keyword evidence="4" id="KW-0812">Transmembrane</keyword>
<keyword evidence="2 3" id="KW-0040">ANK repeat</keyword>